<accession>K6P1A7</accession>
<feature type="active site" description="Nucleophile" evidence="4">
    <location>
        <position position="133"/>
    </location>
</feature>
<name>K6P1A7_9FIRM</name>
<dbReference type="STRING" id="867903.ThesuDRAFT_00591"/>
<comment type="subunit">
    <text evidence="4">Homodimer.</text>
</comment>
<evidence type="ECO:0000259" key="7">
    <source>
        <dbReference type="Pfam" id="PF01416"/>
    </source>
</evidence>
<dbReference type="InterPro" id="IPR001406">
    <property type="entry name" value="PsdUridine_synth_TruA"/>
</dbReference>
<reference evidence="8" key="2">
    <citation type="submission" date="2012-10" db="EMBL/GenBank/DDBJ databases">
        <title>Improved high-quality draft of Thermaerobacter subterraneus C21, DSM 13965.</title>
        <authorList>
            <consortium name="DOE Joint Genome Institute"/>
            <person name="Eisen J."/>
            <person name="Huntemann M."/>
            <person name="Wei C.-L."/>
            <person name="Han J."/>
            <person name="Detter J.C."/>
            <person name="Han C."/>
            <person name="Tapia R."/>
            <person name="Chen A."/>
            <person name="Kyrpides N."/>
            <person name="Mavromatis K."/>
            <person name="Markowitz V."/>
            <person name="Szeto E."/>
            <person name="Ivanova N."/>
            <person name="Mikhailova N."/>
            <person name="Ovchinnikova G."/>
            <person name="Pagani I."/>
            <person name="Pati A."/>
            <person name="Goodwin L."/>
            <person name="Nordberg H.P."/>
            <person name="Cantor M.N."/>
            <person name="Hua S.X."/>
            <person name="Woyke T."/>
            <person name="Eisen J."/>
            <person name="Klenk H.-P."/>
        </authorList>
    </citation>
    <scope>NUCLEOTIDE SEQUENCE [LARGE SCALE GENOMIC DNA]</scope>
    <source>
        <strain evidence="8">DSM 13965</strain>
    </source>
</reference>
<dbReference type="NCBIfam" id="TIGR00071">
    <property type="entry name" value="hisT_truA"/>
    <property type="match status" value="1"/>
</dbReference>
<comment type="catalytic activity">
    <reaction evidence="4 5">
        <text>uridine(38/39/40) in tRNA = pseudouridine(38/39/40) in tRNA</text>
        <dbReference type="Rhea" id="RHEA:22376"/>
        <dbReference type="Rhea" id="RHEA-COMP:10085"/>
        <dbReference type="Rhea" id="RHEA-COMP:10087"/>
        <dbReference type="ChEBI" id="CHEBI:65314"/>
        <dbReference type="ChEBI" id="CHEBI:65315"/>
        <dbReference type="EC" id="5.4.99.12"/>
    </reaction>
</comment>
<dbReference type="GO" id="GO:0003723">
    <property type="term" value="F:RNA binding"/>
    <property type="evidence" value="ECO:0007669"/>
    <property type="project" value="InterPro"/>
</dbReference>
<dbReference type="PANTHER" id="PTHR11142">
    <property type="entry name" value="PSEUDOURIDYLATE SYNTHASE"/>
    <property type="match status" value="1"/>
</dbReference>
<dbReference type="Pfam" id="PF01416">
    <property type="entry name" value="PseudoU_synth_1"/>
    <property type="match status" value="2"/>
</dbReference>
<dbReference type="SUPFAM" id="SSF55120">
    <property type="entry name" value="Pseudouridine synthase"/>
    <property type="match status" value="1"/>
</dbReference>
<dbReference type="EMBL" id="AENY02000002">
    <property type="protein sequence ID" value="EKP94880.1"/>
    <property type="molecule type" value="Genomic_DNA"/>
</dbReference>
<dbReference type="GO" id="GO:0160147">
    <property type="term" value="F:tRNA pseudouridine(38-40) synthase activity"/>
    <property type="evidence" value="ECO:0007669"/>
    <property type="project" value="UniProtKB-EC"/>
</dbReference>
<feature type="domain" description="Pseudouridine synthase I TruA alpha/beta" evidence="7">
    <location>
        <begin position="87"/>
        <end position="184"/>
    </location>
</feature>
<dbReference type="HOGENOM" id="CLU_014673_0_2_9"/>
<dbReference type="PANTHER" id="PTHR11142:SF0">
    <property type="entry name" value="TRNA PSEUDOURIDINE SYNTHASE-LIKE 1"/>
    <property type="match status" value="1"/>
</dbReference>
<dbReference type="Proteomes" id="UP000005710">
    <property type="component" value="Unassembled WGS sequence"/>
</dbReference>
<feature type="compositionally biased region" description="Basic and acidic residues" evidence="6">
    <location>
        <begin position="1"/>
        <end position="16"/>
    </location>
</feature>
<dbReference type="FunFam" id="3.30.70.580:FF:000001">
    <property type="entry name" value="tRNA pseudouridine synthase A"/>
    <property type="match status" value="1"/>
</dbReference>
<gene>
    <name evidence="4" type="primary">truA</name>
    <name evidence="8" type="ORF">ThesuDRAFT_00591</name>
</gene>
<dbReference type="AlphaFoldDB" id="K6P1A7"/>
<evidence type="ECO:0000256" key="3">
    <source>
        <dbReference type="ARBA" id="ARBA00023235"/>
    </source>
</evidence>
<dbReference type="InterPro" id="IPR020095">
    <property type="entry name" value="PsdUridine_synth_TruA_C"/>
</dbReference>
<dbReference type="Gene3D" id="3.30.70.580">
    <property type="entry name" value="Pseudouridine synthase I, catalytic domain, N-terminal subdomain"/>
    <property type="match status" value="1"/>
</dbReference>
<dbReference type="eggNOG" id="COG0101">
    <property type="taxonomic scope" value="Bacteria"/>
</dbReference>
<evidence type="ECO:0000256" key="1">
    <source>
        <dbReference type="ARBA" id="ARBA00009375"/>
    </source>
</evidence>
<keyword evidence="9" id="KW-1185">Reference proteome</keyword>
<dbReference type="GO" id="GO:0031119">
    <property type="term" value="P:tRNA pseudouridine synthesis"/>
    <property type="evidence" value="ECO:0007669"/>
    <property type="project" value="UniProtKB-UniRule"/>
</dbReference>
<feature type="compositionally biased region" description="Low complexity" evidence="6">
    <location>
        <begin position="23"/>
        <end position="51"/>
    </location>
</feature>
<evidence type="ECO:0000313" key="8">
    <source>
        <dbReference type="EMBL" id="EKP94880.1"/>
    </source>
</evidence>
<feature type="region of interest" description="Disordered" evidence="6">
    <location>
        <begin position="1"/>
        <end position="77"/>
    </location>
</feature>
<dbReference type="HAMAP" id="MF_00171">
    <property type="entry name" value="TruA"/>
    <property type="match status" value="1"/>
</dbReference>
<evidence type="ECO:0000256" key="4">
    <source>
        <dbReference type="HAMAP-Rule" id="MF_00171"/>
    </source>
</evidence>
<dbReference type="InterPro" id="IPR020103">
    <property type="entry name" value="PsdUridine_synth_cat_dom_sf"/>
</dbReference>
<organism evidence="8 9">
    <name type="scientific">Thermaerobacter subterraneus DSM 13965</name>
    <dbReference type="NCBI Taxonomy" id="867903"/>
    <lineage>
        <taxon>Bacteria</taxon>
        <taxon>Bacillati</taxon>
        <taxon>Bacillota</taxon>
        <taxon>Clostridia</taxon>
        <taxon>Eubacteriales</taxon>
        <taxon>Clostridiales Family XVII. Incertae Sedis</taxon>
        <taxon>Thermaerobacter</taxon>
    </lineage>
</organism>
<feature type="domain" description="Pseudouridine synthase I TruA alpha/beta" evidence="7">
    <location>
        <begin position="224"/>
        <end position="326"/>
    </location>
</feature>
<evidence type="ECO:0000313" key="9">
    <source>
        <dbReference type="Proteomes" id="UP000005710"/>
    </source>
</evidence>
<feature type="binding site" evidence="4">
    <location>
        <position position="191"/>
    </location>
    <ligand>
        <name>substrate</name>
    </ligand>
</feature>
<dbReference type="InterPro" id="IPR020097">
    <property type="entry name" value="PsdUridine_synth_TruA_a/b_dom"/>
</dbReference>
<comment type="caution">
    <text evidence="4">Lacks conserved residue(s) required for the propagation of feature annotation.</text>
</comment>
<keyword evidence="2 4" id="KW-0819">tRNA processing</keyword>
<comment type="similarity">
    <text evidence="1 4 5">Belongs to the tRNA pseudouridine synthase TruA family.</text>
</comment>
<protein>
    <recommendedName>
        <fullName evidence="4">tRNA pseudouridine synthase A</fullName>
        <ecNumber evidence="4">5.4.99.12</ecNumber>
    </recommendedName>
    <alternativeName>
        <fullName evidence="4">tRNA pseudouridine(38-40) synthase</fullName>
    </alternativeName>
    <alternativeName>
        <fullName evidence="4">tRNA pseudouridylate synthase I</fullName>
    </alternativeName>
    <alternativeName>
        <fullName evidence="4">tRNA-uridine isomerase I</fullName>
    </alternativeName>
</protein>
<evidence type="ECO:0000256" key="5">
    <source>
        <dbReference type="RuleBase" id="RU003792"/>
    </source>
</evidence>
<evidence type="ECO:0000256" key="2">
    <source>
        <dbReference type="ARBA" id="ARBA00022694"/>
    </source>
</evidence>
<comment type="function">
    <text evidence="4">Formation of pseudouridine at positions 38, 39 and 40 in the anticodon stem and loop of transfer RNAs.</text>
</comment>
<proteinExistence type="inferred from homology"/>
<keyword evidence="3 4" id="KW-0413">Isomerase</keyword>
<comment type="caution">
    <text evidence="8">The sequence shown here is derived from an EMBL/GenBank/DDBJ whole genome shotgun (WGS) entry which is preliminary data.</text>
</comment>
<evidence type="ECO:0000256" key="6">
    <source>
        <dbReference type="SAM" id="MobiDB-lite"/>
    </source>
</evidence>
<dbReference type="CDD" id="cd02570">
    <property type="entry name" value="PseudoU_synth_EcTruA"/>
    <property type="match status" value="1"/>
</dbReference>
<sequence length="345" mass="37266">MPGPWDQRHQDERCRAEPGPCSPGALPGDAGARAAAAPPPEAGRGQPRRPGITPPGRAPGAARAQKTPAGPGAGCRQVPAGQRTLRAVLAYDGTDFAGWQRQAGRRTVQQVVEEALSRLLGHPVRVTAAGRTDAGVHARAQVIHWQTARPFPAERLVPALRGLLPLDVAAVAAGEAPAGFHARYAARRKTYVYHLWRAPVADPLHRRWQWHLPLALDVAAMAEAARRLEGRHDFAAFKAAGSPVRNTRRTLYRCRLEEHGPLLRIVLEADGFLMHMARGIVGTLVEIGRGRWPAGHVDMLLATGRRQLAGPTAPAHGLVLWRVEYDDWVAEGPPWPGAPPGLSRP</sequence>
<reference evidence="8" key="1">
    <citation type="submission" date="2010-10" db="EMBL/GenBank/DDBJ databases">
        <authorList>
            <consortium name="US DOE Joint Genome Institute (JGI-PGF)"/>
            <person name="Lucas S."/>
            <person name="Copeland A."/>
            <person name="Lapidus A."/>
            <person name="Bruce D."/>
            <person name="Goodwin L."/>
            <person name="Pitluck S."/>
            <person name="Kyrpides N."/>
            <person name="Mavromatis K."/>
            <person name="Detter J.C."/>
            <person name="Han C."/>
            <person name="Land M."/>
            <person name="Hauser L."/>
            <person name="Markowitz V."/>
            <person name="Cheng J.-F."/>
            <person name="Hugenholtz P."/>
            <person name="Woyke T."/>
            <person name="Wu D."/>
            <person name="Pukall R."/>
            <person name="Wahrenburg C."/>
            <person name="Brambilla E."/>
            <person name="Klenk H.-P."/>
            <person name="Eisen J.A."/>
        </authorList>
    </citation>
    <scope>NUCLEOTIDE SEQUENCE [LARGE SCALE GENOMIC DNA]</scope>
    <source>
        <strain evidence="8">DSM 13965</strain>
    </source>
</reference>
<dbReference type="Gene3D" id="3.30.70.660">
    <property type="entry name" value="Pseudouridine synthase I, catalytic domain, C-terminal subdomain"/>
    <property type="match status" value="1"/>
</dbReference>
<dbReference type="InterPro" id="IPR020094">
    <property type="entry name" value="TruA/RsuA/RluB/E/F_N"/>
</dbReference>
<dbReference type="EC" id="5.4.99.12" evidence="4"/>